<evidence type="ECO:0008006" key="3">
    <source>
        <dbReference type="Google" id="ProtNLM"/>
    </source>
</evidence>
<dbReference type="EMBL" id="CP058322">
    <property type="protein sequence ID" value="QLD23963.1"/>
    <property type="molecule type" value="Genomic_DNA"/>
</dbReference>
<sequence>MGSEVLRRAYDEVLAEVAAGGFGPPGDGELSAEQIVAHLVASDELMIEATEAVLAGSPVAYYDLDAIHRPQLDALVAEYAGPEAPGPGPPTSGGSAVPGGSAALGGLAGRLRETSRRLCALVDRLGPAAQTPVETRLHEDVDLRVDETLPWARTLDLHARVHLPKHLAQLRALRPQFHAHRA</sequence>
<accession>A0A7H8XFZ3</accession>
<reference evidence="1 2" key="1">
    <citation type="submission" date="2020-07" db="EMBL/GenBank/DDBJ databases">
        <title>A bifunctional nitrone conjugated secondary metabolite targeting the ribosome.</title>
        <authorList>
            <person name="Limbrick E.M."/>
            <person name="Graf M."/>
            <person name="Derewacz D.K."/>
            <person name="Nguyen F."/>
            <person name="Spraggins J.M."/>
            <person name="Wieland M."/>
            <person name="Ynigez-Gutierrez A.E."/>
            <person name="Reisman B.J."/>
            <person name="Zinshteyn B."/>
            <person name="McCulloch K."/>
            <person name="Iverson T.M."/>
            <person name="Green R."/>
            <person name="Wilson D.N."/>
            <person name="Bachmann B.O."/>
        </authorList>
    </citation>
    <scope>NUCLEOTIDE SEQUENCE [LARGE SCALE GENOMIC DNA]</scope>
    <source>
        <strain evidence="2">aurantiaca</strain>
    </source>
</reference>
<dbReference type="AlphaFoldDB" id="A0A7H8XFZ3"/>
<name>A0A7H8XFZ3_9ACTN</name>
<organism evidence="1 2">
    <name type="scientific">Micromonospora carbonacea</name>
    <dbReference type="NCBI Taxonomy" id="47853"/>
    <lineage>
        <taxon>Bacteria</taxon>
        <taxon>Bacillati</taxon>
        <taxon>Actinomycetota</taxon>
        <taxon>Actinomycetes</taxon>
        <taxon>Micromonosporales</taxon>
        <taxon>Micromonosporaceae</taxon>
        <taxon>Micromonospora</taxon>
    </lineage>
</organism>
<evidence type="ECO:0000313" key="1">
    <source>
        <dbReference type="EMBL" id="QLD23963.1"/>
    </source>
</evidence>
<dbReference type="Proteomes" id="UP000509335">
    <property type="component" value="Chromosome"/>
</dbReference>
<dbReference type="InterPro" id="IPR034660">
    <property type="entry name" value="DinB/YfiT-like"/>
</dbReference>
<protein>
    <recommendedName>
        <fullName evidence="3">DinB family protein</fullName>
    </recommendedName>
</protein>
<dbReference type="KEGG" id="mcab:HXZ27_06825"/>
<evidence type="ECO:0000313" key="2">
    <source>
        <dbReference type="Proteomes" id="UP000509335"/>
    </source>
</evidence>
<gene>
    <name evidence="1" type="ORF">HXZ27_06825</name>
</gene>
<proteinExistence type="predicted"/>
<dbReference type="Gene3D" id="1.20.120.450">
    <property type="entry name" value="dinb family like domain"/>
    <property type="match status" value="1"/>
</dbReference>